<evidence type="ECO:0000313" key="1">
    <source>
        <dbReference type="EMBL" id="WBL77969.1"/>
    </source>
</evidence>
<name>A0ABY7MIF8_9BRAD</name>
<keyword evidence="2" id="KW-1185">Reference proteome</keyword>
<reference evidence="1" key="1">
    <citation type="submission" date="2021-12" db="EMBL/GenBank/DDBJ databases">
        <title>Bradyrhizobium xenonodulans sp. nov.</title>
        <authorList>
            <person name="Claassens R."/>
            <person name="Venter S.N."/>
            <person name="Beukes C.W."/>
            <person name="Stepkowski T."/>
            <person name="Steenkamp E.T."/>
        </authorList>
    </citation>
    <scope>NUCLEOTIDE SEQUENCE</scope>
    <source>
        <strain evidence="1">14AB</strain>
    </source>
</reference>
<dbReference type="EMBL" id="CP089391">
    <property type="protein sequence ID" value="WBL77969.1"/>
    <property type="molecule type" value="Genomic_DNA"/>
</dbReference>
<gene>
    <name evidence="1" type="ORF">I3J27_34165</name>
</gene>
<dbReference type="Proteomes" id="UP001179614">
    <property type="component" value="Chromosome"/>
</dbReference>
<sequence length="63" mass="6566">MGAEAAVLFTECSFVDDATLPTTYARTTAISKTRELSGGTAVVFIGKSAIDSDPAQVDPWIAT</sequence>
<organism evidence="1 2">
    <name type="scientific">Bradyrhizobium xenonodulans</name>
    <dbReference type="NCBI Taxonomy" id="2736875"/>
    <lineage>
        <taxon>Bacteria</taxon>
        <taxon>Pseudomonadati</taxon>
        <taxon>Pseudomonadota</taxon>
        <taxon>Alphaproteobacteria</taxon>
        <taxon>Hyphomicrobiales</taxon>
        <taxon>Nitrobacteraceae</taxon>
        <taxon>Bradyrhizobium</taxon>
    </lineage>
</organism>
<protein>
    <submittedName>
        <fullName evidence="1">Uncharacterized protein</fullName>
    </submittedName>
</protein>
<proteinExistence type="predicted"/>
<dbReference type="InterPro" id="IPR014729">
    <property type="entry name" value="Rossmann-like_a/b/a_fold"/>
</dbReference>
<evidence type="ECO:0000313" key="2">
    <source>
        <dbReference type="Proteomes" id="UP001179614"/>
    </source>
</evidence>
<dbReference type="Gene3D" id="3.40.50.620">
    <property type="entry name" value="HUPs"/>
    <property type="match status" value="1"/>
</dbReference>
<dbReference type="RefSeq" id="WP_270163259.1">
    <property type="nucleotide sequence ID" value="NZ_CP089391.1"/>
</dbReference>
<accession>A0ABY7MIF8</accession>